<evidence type="ECO:0000313" key="1">
    <source>
        <dbReference type="EMBL" id="ABO66177.1"/>
    </source>
</evidence>
<reference evidence="1 2" key="1">
    <citation type="journal article" date="2007" name="Proc. Natl. Acad. Sci. U.S.A.">
        <title>Genome and proteome of long-chain alkane degrading Geobacillus thermodenitrificans NG80-2 isolated from a deep-subsurface oil reservoir.</title>
        <authorList>
            <person name="Feng L."/>
            <person name="Wang W."/>
            <person name="Cheng J."/>
            <person name="Ren Y."/>
            <person name="Zhao G."/>
            <person name="Gao C."/>
            <person name="Tang Y."/>
            <person name="Liu X."/>
            <person name="Han W."/>
            <person name="Peng X."/>
            <person name="Liu R."/>
            <person name="Wang L."/>
        </authorList>
    </citation>
    <scope>NUCLEOTIDE SEQUENCE [LARGE SCALE GENOMIC DNA]</scope>
    <source>
        <strain evidence="1 2">NG80-2</strain>
    </source>
</reference>
<evidence type="ECO:0000313" key="2">
    <source>
        <dbReference type="Proteomes" id="UP000001578"/>
    </source>
</evidence>
<proteinExistence type="predicted"/>
<dbReference type="Pfam" id="PF13424">
    <property type="entry name" value="TPR_12"/>
    <property type="match status" value="1"/>
</dbReference>
<dbReference type="InterPro" id="IPR019734">
    <property type="entry name" value="TPR_rpt"/>
</dbReference>
<dbReference type="InterPro" id="IPR011990">
    <property type="entry name" value="TPR-like_helical_dom_sf"/>
</dbReference>
<dbReference type="KEGG" id="gtn:GTNG_0799"/>
<gene>
    <name evidence="1" type="ordered locus">GTNG_0799</name>
</gene>
<dbReference type="AlphaFoldDB" id="A4ILH3"/>
<organism evidence="1 2">
    <name type="scientific">Geobacillus thermodenitrificans (strain NG80-2)</name>
    <dbReference type="NCBI Taxonomy" id="420246"/>
    <lineage>
        <taxon>Bacteria</taxon>
        <taxon>Bacillati</taxon>
        <taxon>Bacillota</taxon>
        <taxon>Bacilli</taxon>
        <taxon>Bacillales</taxon>
        <taxon>Anoxybacillaceae</taxon>
        <taxon>Geobacillus</taxon>
    </lineage>
</organism>
<dbReference type="EMBL" id="CP000557">
    <property type="protein sequence ID" value="ABO66177.1"/>
    <property type="molecule type" value="Genomic_DNA"/>
</dbReference>
<dbReference type="RefSeq" id="WP_011887005.1">
    <property type="nucleotide sequence ID" value="NC_009328.1"/>
</dbReference>
<dbReference type="SMART" id="SM00028">
    <property type="entry name" value="TPR"/>
    <property type="match status" value="3"/>
</dbReference>
<dbReference type="HOGENOM" id="CLU_073020_0_0_9"/>
<sequence length="220" mass="26286">MRDYGRDIKLKKENYRKARKLFEEALRLDPEDAVCRYHLGHLELYDGWWHKAIRQFQLVLQSTSKNLEPYHYIRALCSSAIAYNQLGDPEKALRLLDEAKERDSERLYRTEIDNVRLQVNVGKKRMWRKRIFLLIERNKRSYITYEEACRLAEEDETYVILDMRRGQAVFHGPHDSVGLPGRLVKLLRYLLEDAPKVKRYDAILTNVWEDKDTVKKMIIS</sequence>
<name>A4ILH3_GEOTN</name>
<accession>A4ILH3</accession>
<dbReference type="Gene3D" id="1.25.40.10">
    <property type="entry name" value="Tetratricopeptide repeat domain"/>
    <property type="match status" value="1"/>
</dbReference>
<dbReference type="SUPFAM" id="SSF48452">
    <property type="entry name" value="TPR-like"/>
    <property type="match status" value="1"/>
</dbReference>
<dbReference type="Proteomes" id="UP000001578">
    <property type="component" value="Chromosome"/>
</dbReference>
<protein>
    <submittedName>
        <fullName evidence="1">Uncharacterized protein</fullName>
    </submittedName>
</protein>
<dbReference type="Pfam" id="PF13181">
    <property type="entry name" value="TPR_8"/>
    <property type="match status" value="1"/>
</dbReference>